<evidence type="ECO:0000313" key="9">
    <source>
        <dbReference type="EMBL" id="KMU77354.1"/>
    </source>
</evidence>
<keyword evidence="3" id="KW-0479">Metal-binding</keyword>
<dbReference type="GO" id="GO:0046872">
    <property type="term" value="F:metal ion binding"/>
    <property type="evidence" value="ECO:0007669"/>
    <property type="project" value="UniProtKB-KW"/>
</dbReference>
<dbReference type="Pfam" id="PF02668">
    <property type="entry name" value="TauD"/>
    <property type="match status" value="1"/>
</dbReference>
<evidence type="ECO:0000259" key="7">
    <source>
        <dbReference type="Pfam" id="PF02668"/>
    </source>
</evidence>
<comment type="cofactor">
    <cofactor evidence="1">
        <name>Fe(2+)</name>
        <dbReference type="ChEBI" id="CHEBI:29033"/>
    </cofactor>
</comment>
<reference evidence="10" key="1">
    <citation type="journal article" date="2010" name="Genome Res.">
        <title>Population genomic sequencing of Coccidioides fungi reveals recent hybridization and transposon control.</title>
        <authorList>
            <person name="Neafsey D.E."/>
            <person name="Barker B.M."/>
            <person name="Sharpton T.J."/>
            <person name="Stajich J.E."/>
            <person name="Park D.J."/>
            <person name="Whiston E."/>
            <person name="Hung C.-Y."/>
            <person name="McMahan C."/>
            <person name="White J."/>
            <person name="Sykes S."/>
            <person name="Heiman D."/>
            <person name="Young S."/>
            <person name="Zeng Q."/>
            <person name="Abouelleil A."/>
            <person name="Aftuck L."/>
            <person name="Bessette D."/>
            <person name="Brown A."/>
            <person name="FitzGerald M."/>
            <person name="Lui A."/>
            <person name="Macdonald J.P."/>
            <person name="Priest M."/>
            <person name="Orbach M.J."/>
            <person name="Galgiani J.N."/>
            <person name="Kirkland T.N."/>
            <person name="Cole G.T."/>
            <person name="Birren B.W."/>
            <person name="Henn M.R."/>
            <person name="Taylor J.W."/>
            <person name="Rounsley S.D."/>
        </authorList>
    </citation>
    <scope>NUCLEOTIDE SEQUENCE [LARGE SCALE GENOMIC DNA]</scope>
    <source>
        <strain evidence="10">RMSCC 3703</strain>
    </source>
</reference>
<keyword evidence="6" id="KW-0408">Iron</keyword>
<name>A0A0J8QWU1_COCIT</name>
<evidence type="ECO:0000256" key="1">
    <source>
        <dbReference type="ARBA" id="ARBA00001954"/>
    </source>
</evidence>
<dbReference type="Gene3D" id="3.30.2020.30">
    <property type="match status" value="1"/>
</dbReference>
<dbReference type="InterPro" id="IPR042098">
    <property type="entry name" value="TauD-like_sf"/>
</dbReference>
<dbReference type="GO" id="GO:0005739">
    <property type="term" value="C:mitochondrion"/>
    <property type="evidence" value="ECO:0007669"/>
    <property type="project" value="TreeGrafter"/>
</dbReference>
<dbReference type="GO" id="GO:0045329">
    <property type="term" value="P:carnitine biosynthetic process"/>
    <property type="evidence" value="ECO:0007669"/>
    <property type="project" value="TreeGrafter"/>
</dbReference>
<evidence type="ECO:0000256" key="2">
    <source>
        <dbReference type="ARBA" id="ARBA00008654"/>
    </source>
</evidence>
<dbReference type="SUPFAM" id="SSF51197">
    <property type="entry name" value="Clavaminate synthase-like"/>
    <property type="match status" value="1"/>
</dbReference>
<dbReference type="Gene3D" id="3.60.130.10">
    <property type="entry name" value="Clavaminate synthase-like"/>
    <property type="match status" value="1"/>
</dbReference>
<dbReference type="InterPro" id="IPR050411">
    <property type="entry name" value="AlphaKG_dependent_hydroxylases"/>
</dbReference>
<keyword evidence="4 9" id="KW-0223">Dioxygenase</keyword>
<dbReference type="Proteomes" id="UP000054559">
    <property type="component" value="Unassembled WGS sequence"/>
</dbReference>
<dbReference type="InterPro" id="IPR038492">
    <property type="entry name" value="GBBH-like_N_sf"/>
</dbReference>
<keyword evidence="5" id="KW-0560">Oxidoreductase</keyword>
<dbReference type="AlphaFoldDB" id="A0A0J8QWU1"/>
<dbReference type="PANTHER" id="PTHR10696:SF25">
    <property type="entry name" value="OXIDOREDUCTASE AIM17-RELATED"/>
    <property type="match status" value="1"/>
</dbReference>
<dbReference type="OrthoDB" id="406634at2759"/>
<dbReference type="Pfam" id="PF06155">
    <property type="entry name" value="GBBH-like_N"/>
    <property type="match status" value="1"/>
</dbReference>
<comment type="similarity">
    <text evidence="2">Belongs to the gamma-BBH/TMLD family.</text>
</comment>
<accession>A0A0J8QWU1</accession>
<feature type="domain" description="TauD/TfdA-like" evidence="7">
    <location>
        <begin position="185"/>
        <end position="424"/>
    </location>
</feature>
<sequence>MSPHFQAFRLLQTLSSRRCGPIFSPGRGTLSFRPYSTVNESTSLPNGRSVPPTFKYMEAQAGEGSLAKYSRLFIQADGSWLQFNCMRLRDACTCSQCVDPSTKQRNFLTSDLSPDVKPKDLRMEGDKVTVTWTGSLANPEEEHVSTYTTRQLRNLNTPRPARHYRGGPTKIVWDKATFEKNQHWISFDEYMNDDVKFGLVMRSLYRYGLAFVKNVPESTESVSQIATRMGPLRNSFYGLTWDVRSVPEAKNVAYTNKFLGFHMDLLYMADPPAYQLLHCMNNSLPGGESMFVDTFRAAQRLSEDDRKTLSDVALHYGYFNDGQSYEYSRPTIQLDKSGDLEYVNYSPPFQAPHFTPADYPMQQLAESLRKFSDLLQDPEGMFELKLRPGECVIFANRRVAHAEGHLICHRVMAGKRSRWLRGAYVDEDALLSKFDIFRAKNLQEWDVATSDQGVQPAINIK</sequence>
<gene>
    <name evidence="9" type="ORF">CISG_06395</name>
</gene>
<evidence type="ECO:0000259" key="8">
    <source>
        <dbReference type="Pfam" id="PF06155"/>
    </source>
</evidence>
<evidence type="ECO:0000313" key="10">
    <source>
        <dbReference type="Proteomes" id="UP000054559"/>
    </source>
</evidence>
<dbReference type="GO" id="GO:0016706">
    <property type="term" value="F:2-oxoglutarate-dependent dioxygenase activity"/>
    <property type="evidence" value="ECO:0007669"/>
    <property type="project" value="UniProtKB-ARBA"/>
</dbReference>
<evidence type="ECO:0000256" key="5">
    <source>
        <dbReference type="ARBA" id="ARBA00023002"/>
    </source>
</evidence>
<evidence type="ECO:0000256" key="6">
    <source>
        <dbReference type="ARBA" id="ARBA00023004"/>
    </source>
</evidence>
<dbReference type="EMBL" id="DS268154">
    <property type="protein sequence ID" value="KMU77354.1"/>
    <property type="molecule type" value="Genomic_DNA"/>
</dbReference>
<dbReference type="InterPro" id="IPR010376">
    <property type="entry name" value="GBBH-like_N"/>
</dbReference>
<organism evidence="9 10">
    <name type="scientific">Coccidioides immitis RMSCC 3703</name>
    <dbReference type="NCBI Taxonomy" id="454286"/>
    <lineage>
        <taxon>Eukaryota</taxon>
        <taxon>Fungi</taxon>
        <taxon>Dikarya</taxon>
        <taxon>Ascomycota</taxon>
        <taxon>Pezizomycotina</taxon>
        <taxon>Eurotiomycetes</taxon>
        <taxon>Eurotiomycetidae</taxon>
        <taxon>Onygenales</taxon>
        <taxon>Onygenaceae</taxon>
        <taxon>Coccidioides</taxon>
    </lineage>
</organism>
<dbReference type="STRING" id="454286.A0A0J8QWU1"/>
<dbReference type="InterPro" id="IPR003819">
    <property type="entry name" value="TauD/TfdA-like"/>
</dbReference>
<evidence type="ECO:0000256" key="4">
    <source>
        <dbReference type="ARBA" id="ARBA00022964"/>
    </source>
</evidence>
<protein>
    <submittedName>
        <fullName evidence="9">Gamma-butyrobetaine dioxygenase</fullName>
    </submittedName>
</protein>
<proteinExistence type="inferred from homology"/>
<dbReference type="PANTHER" id="PTHR10696">
    <property type="entry name" value="GAMMA-BUTYROBETAINE HYDROXYLASE-RELATED"/>
    <property type="match status" value="1"/>
</dbReference>
<feature type="domain" description="Gamma-butyrobetaine hydroxylase-like N-terminal" evidence="8">
    <location>
        <begin position="76"/>
        <end position="134"/>
    </location>
</feature>
<evidence type="ECO:0000256" key="3">
    <source>
        <dbReference type="ARBA" id="ARBA00022723"/>
    </source>
</evidence>